<protein>
    <submittedName>
        <fullName evidence="1">Uncharacterized protein</fullName>
    </submittedName>
</protein>
<sequence length="51" mass="5599">MTLHAIGLFFSAGSMAEYTDPTEAMIAMGARLNEAVWIMTLLIRNNIIGQL</sequence>
<gene>
    <name evidence="1" type="ORF">METZ01_LOCUS320378</name>
</gene>
<dbReference type="EMBL" id="UINC01104408">
    <property type="protein sequence ID" value="SVC67524.1"/>
    <property type="molecule type" value="Genomic_DNA"/>
</dbReference>
<reference evidence="1" key="1">
    <citation type="submission" date="2018-05" db="EMBL/GenBank/DDBJ databases">
        <authorList>
            <person name="Lanie J.A."/>
            <person name="Ng W.-L."/>
            <person name="Kazmierczak K.M."/>
            <person name="Andrzejewski T.M."/>
            <person name="Davidsen T.M."/>
            <person name="Wayne K.J."/>
            <person name="Tettelin H."/>
            <person name="Glass J.I."/>
            <person name="Rusch D."/>
            <person name="Podicherti R."/>
            <person name="Tsui H.-C.T."/>
            <person name="Winkler M.E."/>
        </authorList>
    </citation>
    <scope>NUCLEOTIDE SEQUENCE</scope>
</reference>
<organism evidence="1">
    <name type="scientific">marine metagenome</name>
    <dbReference type="NCBI Taxonomy" id="408172"/>
    <lineage>
        <taxon>unclassified sequences</taxon>
        <taxon>metagenomes</taxon>
        <taxon>ecological metagenomes</taxon>
    </lineage>
</organism>
<accession>A0A382P294</accession>
<dbReference type="AlphaFoldDB" id="A0A382P294"/>
<proteinExistence type="predicted"/>
<evidence type="ECO:0000313" key="1">
    <source>
        <dbReference type="EMBL" id="SVC67524.1"/>
    </source>
</evidence>
<name>A0A382P294_9ZZZZ</name>